<keyword evidence="1" id="KW-0812">Transmembrane</keyword>
<organism evidence="2 3">
    <name type="scientific">Glossina palpalis gambiensis</name>
    <dbReference type="NCBI Taxonomy" id="67801"/>
    <lineage>
        <taxon>Eukaryota</taxon>
        <taxon>Metazoa</taxon>
        <taxon>Ecdysozoa</taxon>
        <taxon>Arthropoda</taxon>
        <taxon>Hexapoda</taxon>
        <taxon>Insecta</taxon>
        <taxon>Pterygota</taxon>
        <taxon>Neoptera</taxon>
        <taxon>Endopterygota</taxon>
        <taxon>Diptera</taxon>
        <taxon>Brachycera</taxon>
        <taxon>Muscomorpha</taxon>
        <taxon>Hippoboscoidea</taxon>
        <taxon>Glossinidae</taxon>
        <taxon>Glossina</taxon>
    </lineage>
</organism>
<keyword evidence="3" id="KW-1185">Reference proteome</keyword>
<dbReference type="Proteomes" id="UP000092460">
    <property type="component" value="Unassembled WGS sequence"/>
</dbReference>
<proteinExistence type="predicted"/>
<evidence type="ECO:0000256" key="1">
    <source>
        <dbReference type="SAM" id="Phobius"/>
    </source>
</evidence>
<protein>
    <recommendedName>
        <fullName evidence="4">Transmembrane protein</fullName>
    </recommendedName>
</protein>
<keyword evidence="1" id="KW-1133">Transmembrane helix</keyword>
<dbReference type="AlphaFoldDB" id="A0A1B0BFV2"/>
<dbReference type="EnsemblMetazoa" id="GPPI028670-RA">
    <property type="protein sequence ID" value="GPPI028670-PA"/>
    <property type="gene ID" value="GPPI028670"/>
</dbReference>
<dbReference type="EMBL" id="JXJN01013666">
    <property type="status" value="NOT_ANNOTATED_CDS"/>
    <property type="molecule type" value="Genomic_DNA"/>
</dbReference>
<sequence>MERRFFKFTLRRPLCRRIVVPITRFFFNGDFNLVGILIALPMLLVILPLLLGFMKILGLLNAPIRLRLAKGVTFSAGFSLRFWLLKTPVKSTVDGVLRSDNVELAFFKVIGVRLVMLLVPIAASQRSSSLYMISYDSSSNIVLHISVNVTT</sequence>
<evidence type="ECO:0000313" key="3">
    <source>
        <dbReference type="Proteomes" id="UP000092460"/>
    </source>
</evidence>
<keyword evidence="1" id="KW-0472">Membrane</keyword>
<feature type="transmembrane region" description="Helical" evidence="1">
    <location>
        <begin position="33"/>
        <end position="54"/>
    </location>
</feature>
<name>A0A1B0BFV2_9MUSC</name>
<evidence type="ECO:0000313" key="2">
    <source>
        <dbReference type="EnsemblMetazoa" id="GPPI028670-PA"/>
    </source>
</evidence>
<reference evidence="3" key="1">
    <citation type="submission" date="2015-01" db="EMBL/GenBank/DDBJ databases">
        <authorList>
            <person name="Aksoy S."/>
            <person name="Warren W."/>
            <person name="Wilson R.K."/>
        </authorList>
    </citation>
    <scope>NUCLEOTIDE SEQUENCE [LARGE SCALE GENOMIC DNA]</scope>
    <source>
        <strain evidence="3">IAEA</strain>
    </source>
</reference>
<accession>A0A1B0BFV2</accession>
<dbReference type="VEuPathDB" id="VectorBase:GPPI028670"/>
<reference evidence="2" key="2">
    <citation type="submission" date="2020-05" db="UniProtKB">
        <authorList>
            <consortium name="EnsemblMetazoa"/>
        </authorList>
    </citation>
    <scope>IDENTIFICATION</scope>
    <source>
        <strain evidence="2">IAEA</strain>
    </source>
</reference>
<evidence type="ECO:0008006" key="4">
    <source>
        <dbReference type="Google" id="ProtNLM"/>
    </source>
</evidence>